<feature type="compositionally biased region" description="Low complexity" evidence="1">
    <location>
        <begin position="204"/>
        <end position="213"/>
    </location>
</feature>
<accession>A0A9D3MSJ2</accession>
<protein>
    <submittedName>
        <fullName evidence="2">Uncharacterized protein</fullName>
    </submittedName>
</protein>
<dbReference type="AlphaFoldDB" id="A0A9D3MSJ2"/>
<feature type="region of interest" description="Disordered" evidence="1">
    <location>
        <begin position="135"/>
        <end position="264"/>
    </location>
</feature>
<evidence type="ECO:0000313" key="2">
    <source>
        <dbReference type="EMBL" id="KAG5854169.1"/>
    </source>
</evidence>
<name>A0A9D3MSJ2_ANGAN</name>
<evidence type="ECO:0000256" key="1">
    <source>
        <dbReference type="SAM" id="MobiDB-lite"/>
    </source>
</evidence>
<comment type="caution">
    <text evidence="2">The sequence shown here is derived from an EMBL/GenBank/DDBJ whole genome shotgun (WGS) entry which is preliminary data.</text>
</comment>
<feature type="compositionally biased region" description="Pro residues" evidence="1">
    <location>
        <begin position="141"/>
        <end position="151"/>
    </location>
</feature>
<dbReference type="EMBL" id="JAFIRN010000002">
    <property type="protein sequence ID" value="KAG5854169.1"/>
    <property type="molecule type" value="Genomic_DNA"/>
</dbReference>
<reference evidence="2" key="1">
    <citation type="submission" date="2021-01" db="EMBL/GenBank/DDBJ databases">
        <title>A chromosome-scale assembly of European eel, Anguilla anguilla.</title>
        <authorList>
            <person name="Henkel C."/>
            <person name="Jong-Raadsen S.A."/>
            <person name="Dufour S."/>
            <person name="Weltzien F.-A."/>
            <person name="Palstra A.P."/>
            <person name="Pelster B."/>
            <person name="Spaink H.P."/>
            <person name="Van Den Thillart G.E."/>
            <person name="Jansen H."/>
            <person name="Zahm M."/>
            <person name="Klopp C."/>
            <person name="Cedric C."/>
            <person name="Louis A."/>
            <person name="Berthelot C."/>
            <person name="Parey E."/>
            <person name="Roest Crollius H."/>
            <person name="Montfort J."/>
            <person name="Robinson-Rechavi M."/>
            <person name="Bucao C."/>
            <person name="Bouchez O."/>
            <person name="Gislard M."/>
            <person name="Lluch J."/>
            <person name="Milhes M."/>
            <person name="Lampietro C."/>
            <person name="Lopez Roques C."/>
            <person name="Donnadieu C."/>
            <person name="Braasch I."/>
            <person name="Desvignes T."/>
            <person name="Postlethwait J."/>
            <person name="Bobe J."/>
            <person name="Guiguen Y."/>
            <person name="Dirks R."/>
        </authorList>
    </citation>
    <scope>NUCLEOTIDE SEQUENCE</scope>
    <source>
        <strain evidence="2">Tag_6206</strain>
        <tissue evidence="2">Liver</tissue>
    </source>
</reference>
<organism evidence="2 3">
    <name type="scientific">Anguilla anguilla</name>
    <name type="common">European freshwater eel</name>
    <name type="synonym">Muraena anguilla</name>
    <dbReference type="NCBI Taxonomy" id="7936"/>
    <lineage>
        <taxon>Eukaryota</taxon>
        <taxon>Metazoa</taxon>
        <taxon>Chordata</taxon>
        <taxon>Craniata</taxon>
        <taxon>Vertebrata</taxon>
        <taxon>Euteleostomi</taxon>
        <taxon>Actinopterygii</taxon>
        <taxon>Neopterygii</taxon>
        <taxon>Teleostei</taxon>
        <taxon>Anguilliformes</taxon>
        <taxon>Anguillidae</taxon>
        <taxon>Anguilla</taxon>
    </lineage>
</organism>
<dbReference type="Proteomes" id="UP001044222">
    <property type="component" value="Unassembled WGS sequence"/>
</dbReference>
<gene>
    <name evidence="2" type="ORF">ANANG_G00034770</name>
</gene>
<keyword evidence="3" id="KW-1185">Reference proteome</keyword>
<evidence type="ECO:0000313" key="3">
    <source>
        <dbReference type="Proteomes" id="UP001044222"/>
    </source>
</evidence>
<proteinExistence type="predicted"/>
<feature type="compositionally biased region" description="Basic residues" evidence="1">
    <location>
        <begin position="225"/>
        <end position="240"/>
    </location>
</feature>
<sequence length="264" mass="27427">MPNVPNQMMNRMQVSPGINQFSSMPMQNVQMSQASMGTRAASPMNHPVQINMGSVPAMGMSPSRMPQAQGMMGAHANSMVGQTPSQAPFMSQPQFPASTSAMNVSVGLSQPGAQSSVTQQQQQNASLPINALSSMGSQLPCAPPRATPPPAASATAATANLQQIQPSSRASTPTRPPRPASSRLPPPHRAPRPAPPRPAPHAPAGPARADSAALHSALPDSGQRGHPRPHAGLRRQRRRPLPACPARVAGLRAQSRGPGSRAGL</sequence>
<feature type="compositionally biased region" description="Pro residues" evidence="1">
    <location>
        <begin position="174"/>
        <end position="203"/>
    </location>
</feature>